<evidence type="ECO:0000256" key="1">
    <source>
        <dbReference type="SAM" id="MobiDB-lite"/>
    </source>
</evidence>
<accession>A0A1R2BI86</accession>
<evidence type="ECO:0000313" key="3">
    <source>
        <dbReference type="Proteomes" id="UP000187209"/>
    </source>
</evidence>
<dbReference type="Proteomes" id="UP000187209">
    <property type="component" value="Unassembled WGS sequence"/>
</dbReference>
<feature type="region of interest" description="Disordered" evidence="1">
    <location>
        <begin position="27"/>
        <end position="49"/>
    </location>
</feature>
<organism evidence="2 3">
    <name type="scientific">Stentor coeruleus</name>
    <dbReference type="NCBI Taxonomy" id="5963"/>
    <lineage>
        <taxon>Eukaryota</taxon>
        <taxon>Sar</taxon>
        <taxon>Alveolata</taxon>
        <taxon>Ciliophora</taxon>
        <taxon>Postciliodesmatophora</taxon>
        <taxon>Heterotrichea</taxon>
        <taxon>Heterotrichida</taxon>
        <taxon>Stentoridae</taxon>
        <taxon>Stentor</taxon>
    </lineage>
</organism>
<comment type="caution">
    <text evidence="2">The sequence shown here is derived from an EMBL/GenBank/DDBJ whole genome shotgun (WGS) entry which is preliminary data.</text>
</comment>
<gene>
    <name evidence="2" type="ORF">SteCoe_24114</name>
</gene>
<reference evidence="2 3" key="1">
    <citation type="submission" date="2016-11" db="EMBL/GenBank/DDBJ databases">
        <title>The macronuclear genome of Stentor coeruleus: a giant cell with tiny introns.</title>
        <authorList>
            <person name="Slabodnick M."/>
            <person name="Ruby J.G."/>
            <person name="Reiff S.B."/>
            <person name="Swart E.C."/>
            <person name="Gosai S."/>
            <person name="Prabakaran S."/>
            <person name="Witkowska E."/>
            <person name="Larue G.E."/>
            <person name="Fisher S."/>
            <person name="Freeman R.M."/>
            <person name="Gunawardena J."/>
            <person name="Chu W."/>
            <person name="Stover N.A."/>
            <person name="Gregory B.D."/>
            <person name="Nowacki M."/>
            <person name="Derisi J."/>
            <person name="Roy S.W."/>
            <person name="Marshall W.F."/>
            <person name="Sood P."/>
        </authorList>
    </citation>
    <scope>NUCLEOTIDE SEQUENCE [LARGE SCALE GENOMIC DNA]</scope>
    <source>
        <strain evidence="2">WM001</strain>
    </source>
</reference>
<evidence type="ECO:0000313" key="2">
    <source>
        <dbReference type="EMBL" id="OMJ76493.1"/>
    </source>
</evidence>
<sequence>MIRCSDDSANLFPRKIIYKANRSPLSQVTEVGKKTPDDNSKNNDGSQNLNDISTIRFQLYSHTPSKNELNSKYHLENTVENKKKLLKKRKKEAFDINDAKVFKLNTGIIALQKITFEDESEEGEFENFDVYEESEIFGKEVEINQDQDENDCKTTTPQRDFCVEFLTKELQEILENI</sequence>
<feature type="compositionally biased region" description="Basic and acidic residues" evidence="1">
    <location>
        <begin position="31"/>
        <end position="41"/>
    </location>
</feature>
<proteinExistence type="predicted"/>
<name>A0A1R2BI86_9CILI</name>
<dbReference type="AlphaFoldDB" id="A0A1R2BI86"/>
<keyword evidence="3" id="KW-1185">Reference proteome</keyword>
<dbReference type="EMBL" id="MPUH01000628">
    <property type="protein sequence ID" value="OMJ76493.1"/>
    <property type="molecule type" value="Genomic_DNA"/>
</dbReference>
<protein>
    <submittedName>
        <fullName evidence="2">Uncharacterized protein</fullName>
    </submittedName>
</protein>